<protein>
    <submittedName>
        <fullName evidence="2">Exported protein</fullName>
    </submittedName>
</protein>
<gene>
    <name evidence="2" type="ordered locus">BAV2609</name>
</gene>
<dbReference type="HOGENOM" id="CLU_115394_0_0_4"/>
<evidence type="ECO:0000313" key="3">
    <source>
        <dbReference type="Proteomes" id="UP000001977"/>
    </source>
</evidence>
<keyword evidence="3" id="KW-1185">Reference proteome</keyword>
<dbReference type="Proteomes" id="UP000001977">
    <property type="component" value="Chromosome"/>
</dbReference>
<dbReference type="KEGG" id="bav:BAV2609"/>
<dbReference type="EMBL" id="AM167904">
    <property type="protein sequence ID" value="CAJ50221.1"/>
    <property type="molecule type" value="Genomic_DNA"/>
</dbReference>
<dbReference type="AlphaFoldDB" id="Q2KWU3"/>
<accession>Q2KWU3</accession>
<feature type="signal peptide" evidence="1">
    <location>
        <begin position="1"/>
        <end position="19"/>
    </location>
</feature>
<proteinExistence type="predicted"/>
<reference evidence="2 3" key="1">
    <citation type="journal article" date="2006" name="J. Bacteriol.">
        <title>Comparison of the genome sequence of the poultry pathogen Bordetella avium with those of B. bronchiseptica, B. pertussis, and B. parapertussis reveals extensive diversity in surface structures associated with host interaction.</title>
        <authorList>
            <person name="Sebaihia M."/>
            <person name="Preston A."/>
            <person name="Maskell D.J."/>
            <person name="Kuzmiak H."/>
            <person name="Connell T.D."/>
            <person name="King N.D."/>
            <person name="Orndorff P.E."/>
            <person name="Miyamoto D.M."/>
            <person name="Thomson N.R."/>
            <person name="Harris D."/>
            <person name="Goble A."/>
            <person name="Lord A."/>
            <person name="Murphy L."/>
            <person name="Quail M.A."/>
            <person name="Rutter S."/>
            <person name="Squares R."/>
            <person name="Squares S."/>
            <person name="Woodward J."/>
            <person name="Parkhill J."/>
            <person name="Temple L.M."/>
        </authorList>
    </citation>
    <scope>NUCLEOTIDE SEQUENCE [LARGE SCALE GENOMIC DNA]</scope>
    <source>
        <strain evidence="2 3">197N</strain>
    </source>
</reference>
<feature type="chain" id="PRO_5004212003" evidence="1">
    <location>
        <begin position="20"/>
        <end position="187"/>
    </location>
</feature>
<evidence type="ECO:0000313" key="2">
    <source>
        <dbReference type="EMBL" id="CAJ50221.1"/>
    </source>
</evidence>
<dbReference type="eggNOG" id="ENOG50301HX">
    <property type="taxonomic scope" value="Bacteria"/>
</dbReference>
<sequence length="187" mass="20060">MRRLLPSLALSLFALNAHSAPPSQNAPGQPAAMQATLLQGKLTFNLPEGFNARELPAGRTEEGTAGASGNIYANPQTRQIVVVAEAPVSDDATDDDKRFLSHAAQGYVRQQKQAAPDYRVTKEETIQIKGMNVHRIDATGTFAGSLSQNTSFLTRSGPRLGVVQVVSRESDAQGHADLVQRVLRGSR</sequence>
<organism evidence="2 3">
    <name type="scientific">Bordetella avium (strain 197N)</name>
    <dbReference type="NCBI Taxonomy" id="360910"/>
    <lineage>
        <taxon>Bacteria</taxon>
        <taxon>Pseudomonadati</taxon>
        <taxon>Pseudomonadota</taxon>
        <taxon>Betaproteobacteria</taxon>
        <taxon>Burkholderiales</taxon>
        <taxon>Alcaligenaceae</taxon>
        <taxon>Bordetella</taxon>
    </lineage>
</organism>
<dbReference type="RefSeq" id="WP_012418255.1">
    <property type="nucleotide sequence ID" value="NC_010645.1"/>
</dbReference>
<dbReference type="OrthoDB" id="8640606at2"/>
<name>Q2KWU3_BORA1</name>
<evidence type="ECO:0000256" key="1">
    <source>
        <dbReference type="SAM" id="SignalP"/>
    </source>
</evidence>
<keyword evidence="1" id="KW-0732">Signal</keyword>